<dbReference type="Proteomes" id="UP001407405">
    <property type="component" value="Unassembled WGS sequence"/>
</dbReference>
<reference evidence="1 2" key="1">
    <citation type="submission" date="2024-04" db="EMBL/GenBank/DDBJ databases">
        <title>Genome sequencing and metabolic network reconstruction of aminoacids and betaine degradation by Anoxynatronum sibiricum.</title>
        <authorList>
            <person name="Detkova E.N."/>
            <person name="Boltjanskaja Y.V."/>
            <person name="Mardanov A.V."/>
            <person name="Kevbrin V."/>
        </authorList>
    </citation>
    <scope>NUCLEOTIDE SEQUENCE [LARGE SCALE GENOMIC DNA]</scope>
    <source>
        <strain evidence="1 2">Z-7981</strain>
    </source>
</reference>
<proteinExistence type="predicted"/>
<comment type="caution">
    <text evidence="1">The sequence shown here is derived from an EMBL/GenBank/DDBJ whole genome shotgun (WGS) entry which is preliminary data.</text>
</comment>
<protein>
    <submittedName>
        <fullName evidence="1">Uncharacterized protein</fullName>
    </submittedName>
</protein>
<accession>A0ABU9VX29</accession>
<dbReference type="EMBL" id="JBCITM010000020">
    <property type="protein sequence ID" value="MEN1761727.1"/>
    <property type="molecule type" value="Genomic_DNA"/>
</dbReference>
<gene>
    <name evidence="1" type="ORF">AAIG11_14670</name>
</gene>
<evidence type="ECO:0000313" key="1">
    <source>
        <dbReference type="EMBL" id="MEN1761727.1"/>
    </source>
</evidence>
<organism evidence="1 2">
    <name type="scientific">Anoxynatronum sibiricum</name>
    <dbReference type="NCBI Taxonomy" id="210623"/>
    <lineage>
        <taxon>Bacteria</taxon>
        <taxon>Bacillati</taxon>
        <taxon>Bacillota</taxon>
        <taxon>Clostridia</taxon>
        <taxon>Eubacteriales</taxon>
        <taxon>Clostridiaceae</taxon>
        <taxon>Anoxynatronum</taxon>
    </lineage>
</organism>
<name>A0ABU9VX29_9CLOT</name>
<sequence>MPLFDEFMDNKKPPAILGIIFKTIQNNQLLMGFPIPKFILNRMGDQEAMATCQDNTMKGKLKHLYMAIMALQKAQPDQMVLLLKDRYFSEVEDSEEALSITSWLSPMEEEVSVFLEKSTKVHRFHAPLDQVLDAFDRLITGLVLNMTQEKEMKDPERIWELLVKGL</sequence>
<keyword evidence="2" id="KW-1185">Reference proteome</keyword>
<evidence type="ECO:0000313" key="2">
    <source>
        <dbReference type="Proteomes" id="UP001407405"/>
    </source>
</evidence>